<protein>
    <submittedName>
        <fullName evidence="2">Polysaccharide pyruvyl transferase family protein WcaK</fullName>
    </submittedName>
</protein>
<gene>
    <name evidence="2" type="ORF">SAMN05216466_108286</name>
</gene>
<dbReference type="EMBL" id="FNCJ01000008">
    <property type="protein sequence ID" value="SDH29096.1"/>
    <property type="molecule type" value="Genomic_DNA"/>
</dbReference>
<dbReference type="InterPro" id="IPR007345">
    <property type="entry name" value="Polysacch_pyruvyl_Trfase"/>
</dbReference>
<organism evidence="2 3">
    <name type="scientific">Paraburkholderia phenazinium</name>
    <dbReference type="NCBI Taxonomy" id="60549"/>
    <lineage>
        <taxon>Bacteria</taxon>
        <taxon>Pseudomonadati</taxon>
        <taxon>Pseudomonadota</taxon>
        <taxon>Betaproteobacteria</taxon>
        <taxon>Burkholderiales</taxon>
        <taxon>Burkholderiaceae</taxon>
        <taxon>Paraburkholderia</taxon>
    </lineage>
</organism>
<accession>A0A1G8B7D4</accession>
<name>A0A1G8B7D4_9BURK</name>
<evidence type="ECO:0000313" key="2">
    <source>
        <dbReference type="EMBL" id="SDH29096.1"/>
    </source>
</evidence>
<dbReference type="Pfam" id="PF04230">
    <property type="entry name" value="PS_pyruv_trans"/>
    <property type="match status" value="1"/>
</dbReference>
<dbReference type="PANTHER" id="PTHR36836:SF1">
    <property type="entry name" value="COLANIC ACID BIOSYNTHESIS PROTEIN WCAK"/>
    <property type="match status" value="1"/>
</dbReference>
<evidence type="ECO:0000259" key="1">
    <source>
        <dbReference type="Pfam" id="PF04230"/>
    </source>
</evidence>
<sequence length="460" mass="48902">MWDVAIQDDPLQRSLAALQRYASAAAPDKVFLDDMQQRIDAARRVLARAPSAATRRKTLGAAPRILLLGYSGAGNTGADLRTIETIAQLQRLFAPQDPQLTLLAIGDCFDHPLLEATPKLAPELPYLPDALDAAILDADLVLNVEGSTYTSKFSDSLAGVLIGGVALAAAHGLPALAYGVDSGAMSEALTRFVTRNSARGQIICRNEAARAQLAPLGVQTQAGADTAWTYRAPHSARAAARGARVVALCPNNPFWWPVAADARRAHLLDARRETSPFRYGPLHFHTWDAARAAAYDAYLARFAAIAAGLREQGYTPVLVGMEQLDRAACEDLAARLPFAVEIVARSAARLDEVAATVAQAACAVTTRYHAAVLAISHGVPVFGLSMDTRIDRLLDEAGCRAWSAACDTADGAQLALAKLGTLETPQVRAELVAGYARYADAQRARFGEMGRQVLAALGDA</sequence>
<dbReference type="OrthoDB" id="1550259at2"/>
<reference evidence="2 3" key="1">
    <citation type="submission" date="2016-10" db="EMBL/GenBank/DDBJ databases">
        <authorList>
            <person name="de Groot N.N."/>
        </authorList>
    </citation>
    <scope>NUCLEOTIDE SEQUENCE [LARGE SCALE GENOMIC DNA]</scope>
    <source>
        <strain evidence="2 3">LMG 2247</strain>
    </source>
</reference>
<feature type="domain" description="Polysaccharide pyruvyl transferase" evidence="1">
    <location>
        <begin position="293"/>
        <end position="387"/>
    </location>
</feature>
<proteinExistence type="predicted"/>
<dbReference type="RefSeq" id="WP_090686250.1">
    <property type="nucleotide sequence ID" value="NZ_CADERL010000027.1"/>
</dbReference>
<dbReference type="AlphaFoldDB" id="A0A1G8B7D4"/>
<evidence type="ECO:0000313" key="3">
    <source>
        <dbReference type="Proteomes" id="UP000199706"/>
    </source>
</evidence>
<dbReference type="Proteomes" id="UP000199706">
    <property type="component" value="Unassembled WGS sequence"/>
</dbReference>
<dbReference type="Gene3D" id="3.40.50.2000">
    <property type="entry name" value="Glycogen Phosphorylase B"/>
    <property type="match status" value="1"/>
</dbReference>
<keyword evidence="2" id="KW-0808">Transferase</keyword>
<dbReference type="GO" id="GO:0016740">
    <property type="term" value="F:transferase activity"/>
    <property type="evidence" value="ECO:0007669"/>
    <property type="project" value="UniProtKB-KW"/>
</dbReference>
<dbReference type="PANTHER" id="PTHR36836">
    <property type="entry name" value="COLANIC ACID BIOSYNTHESIS PROTEIN WCAK"/>
    <property type="match status" value="1"/>
</dbReference>